<name>A0A8D8SHM3_9HEMI</name>
<reference evidence="2" key="1">
    <citation type="submission" date="2021-05" db="EMBL/GenBank/DDBJ databases">
        <authorList>
            <person name="Alioto T."/>
            <person name="Alioto T."/>
            <person name="Gomez Garrido J."/>
        </authorList>
    </citation>
    <scope>NUCLEOTIDE SEQUENCE</scope>
</reference>
<dbReference type="PANTHER" id="PTHR33395:SF22">
    <property type="entry name" value="REVERSE TRANSCRIPTASE DOMAIN-CONTAINING PROTEIN"/>
    <property type="match status" value="1"/>
</dbReference>
<evidence type="ECO:0000256" key="1">
    <source>
        <dbReference type="SAM" id="MobiDB-lite"/>
    </source>
</evidence>
<dbReference type="AlphaFoldDB" id="A0A8D8SHM3"/>
<dbReference type="PANTHER" id="PTHR33395">
    <property type="entry name" value="TRANSCRIPTASE, PUTATIVE-RELATED-RELATED"/>
    <property type="match status" value="1"/>
</dbReference>
<dbReference type="GO" id="GO:0007508">
    <property type="term" value="P:larval heart development"/>
    <property type="evidence" value="ECO:0007669"/>
    <property type="project" value="TreeGrafter"/>
</dbReference>
<sequence>MKHIQGPRKNCTTENILVSGEGIREGAISSENQQNIVTESNLNKKLIFSLLYQNVRGLNTKTKNFFLSALTQDHVGIALTETWLQDNVFDSELFTDSYQIFRQDRNLNISNKQTGGGILLALKNNIKAKLKWSLYVPEIECIGVEAQINFTTVLICLVYLPPPVTPDTIENFFQKLHEWNINTYKKNILIIGDLNLKELNEESTQKRGTFSRVSIFNNILSCFKLESCNRVPNNRGRTLDVVLVRHVNTENVKRKLSAEVVRGEPLVTEDKQHPTLEVQFSLTKNKNRNSSSTKVKRKSENSNTKLDNRSKFEGHKFLSKNYNFNTVDWETLPNKINEINWDTVLKAEEPNIAVELFYNKIYVCLDECVQKRKQIKLVNVCKKYPKWMSRETINLCKRKERERKKNPRAPSLKSKKKECKKNITKDFKIYIKDLQNKLKGNGKKEFWKFIKSHSKNLKPKEYLLDGATLSDDDIVCNHFANYFNSVYSEPSTYDVQTITEGYCNTELPMFSISQNDLSEHNKTQI</sequence>
<feature type="region of interest" description="Disordered" evidence="1">
    <location>
        <begin position="287"/>
        <end position="306"/>
    </location>
</feature>
<dbReference type="EMBL" id="HBUF01215822">
    <property type="protein sequence ID" value="CAG6667150.1"/>
    <property type="molecule type" value="Transcribed_RNA"/>
</dbReference>
<organism evidence="2">
    <name type="scientific">Cacopsylla melanoneura</name>
    <dbReference type="NCBI Taxonomy" id="428564"/>
    <lineage>
        <taxon>Eukaryota</taxon>
        <taxon>Metazoa</taxon>
        <taxon>Ecdysozoa</taxon>
        <taxon>Arthropoda</taxon>
        <taxon>Hexapoda</taxon>
        <taxon>Insecta</taxon>
        <taxon>Pterygota</taxon>
        <taxon>Neoptera</taxon>
        <taxon>Paraneoptera</taxon>
        <taxon>Hemiptera</taxon>
        <taxon>Sternorrhyncha</taxon>
        <taxon>Psylloidea</taxon>
        <taxon>Psyllidae</taxon>
        <taxon>Psyllinae</taxon>
        <taxon>Cacopsylla</taxon>
    </lineage>
</organism>
<accession>A0A8D8SHM3</accession>
<dbReference type="EMBL" id="HBUF01215823">
    <property type="protein sequence ID" value="CAG6667151.1"/>
    <property type="molecule type" value="Transcribed_RNA"/>
</dbReference>
<dbReference type="GO" id="GO:0061343">
    <property type="term" value="P:cell adhesion involved in heart morphogenesis"/>
    <property type="evidence" value="ECO:0007669"/>
    <property type="project" value="TreeGrafter"/>
</dbReference>
<dbReference type="Gene3D" id="3.60.10.10">
    <property type="entry name" value="Endonuclease/exonuclease/phosphatase"/>
    <property type="match status" value="1"/>
</dbReference>
<dbReference type="SUPFAM" id="SSF56219">
    <property type="entry name" value="DNase I-like"/>
    <property type="match status" value="1"/>
</dbReference>
<evidence type="ECO:0008006" key="3">
    <source>
        <dbReference type="Google" id="ProtNLM"/>
    </source>
</evidence>
<evidence type="ECO:0000313" key="2">
    <source>
        <dbReference type="EMBL" id="CAG6667151.1"/>
    </source>
</evidence>
<dbReference type="InterPro" id="IPR036691">
    <property type="entry name" value="Endo/exonu/phosph_ase_sf"/>
</dbReference>
<proteinExistence type="predicted"/>
<dbReference type="GO" id="GO:0031012">
    <property type="term" value="C:extracellular matrix"/>
    <property type="evidence" value="ECO:0007669"/>
    <property type="project" value="TreeGrafter"/>
</dbReference>
<protein>
    <recommendedName>
        <fullName evidence="3">Endonuclease/exonuclease/phosphatase domain-containing protein</fullName>
    </recommendedName>
</protein>